<evidence type="ECO:0000256" key="1">
    <source>
        <dbReference type="SAM" id="MobiDB-lite"/>
    </source>
</evidence>
<evidence type="ECO:0000313" key="2">
    <source>
        <dbReference type="EMBL" id="KAJ5487980.1"/>
    </source>
</evidence>
<organism evidence="2 3">
    <name type="scientific">Penicillium desertorum</name>
    <dbReference type="NCBI Taxonomy" id="1303715"/>
    <lineage>
        <taxon>Eukaryota</taxon>
        <taxon>Fungi</taxon>
        <taxon>Dikarya</taxon>
        <taxon>Ascomycota</taxon>
        <taxon>Pezizomycotina</taxon>
        <taxon>Eurotiomycetes</taxon>
        <taxon>Eurotiomycetidae</taxon>
        <taxon>Eurotiales</taxon>
        <taxon>Aspergillaceae</taxon>
        <taxon>Penicillium</taxon>
    </lineage>
</organism>
<feature type="region of interest" description="Disordered" evidence="1">
    <location>
        <begin position="1"/>
        <end position="23"/>
    </location>
</feature>
<sequence>MNAKALVPHPYPRGSYNAGAKMGKQNPKMLRKYWLEASAEATYSRLSAEDDSTTEYCRPDINDNPRRFF</sequence>
<accession>A0A9X0BXP7</accession>
<comment type="caution">
    <text evidence="2">The sequence shown here is derived from an EMBL/GenBank/DDBJ whole genome shotgun (WGS) entry which is preliminary data.</text>
</comment>
<dbReference type="Proteomes" id="UP001147760">
    <property type="component" value="Unassembled WGS sequence"/>
</dbReference>
<keyword evidence="3" id="KW-1185">Reference proteome</keyword>
<dbReference type="AlphaFoldDB" id="A0A9X0BXP7"/>
<reference evidence="2" key="2">
    <citation type="journal article" date="2023" name="IMA Fungus">
        <title>Comparative genomic study of the Penicillium genus elucidates a diverse pangenome and 15 lateral gene transfer events.</title>
        <authorList>
            <person name="Petersen C."/>
            <person name="Sorensen T."/>
            <person name="Nielsen M.R."/>
            <person name="Sondergaard T.E."/>
            <person name="Sorensen J.L."/>
            <person name="Fitzpatrick D.A."/>
            <person name="Frisvad J.C."/>
            <person name="Nielsen K.L."/>
        </authorList>
    </citation>
    <scope>NUCLEOTIDE SEQUENCE</scope>
    <source>
        <strain evidence="2">IBT 17660</strain>
    </source>
</reference>
<proteinExistence type="predicted"/>
<name>A0A9X0BXP7_9EURO</name>
<protein>
    <submittedName>
        <fullName evidence="2">Uncharacterized protein</fullName>
    </submittedName>
</protein>
<evidence type="ECO:0000313" key="3">
    <source>
        <dbReference type="Proteomes" id="UP001147760"/>
    </source>
</evidence>
<gene>
    <name evidence="2" type="ORF">N7530_002280</name>
</gene>
<reference evidence="2" key="1">
    <citation type="submission" date="2022-12" db="EMBL/GenBank/DDBJ databases">
        <authorList>
            <person name="Petersen C."/>
        </authorList>
    </citation>
    <scope>NUCLEOTIDE SEQUENCE</scope>
    <source>
        <strain evidence="2">IBT 17660</strain>
    </source>
</reference>
<dbReference type="EMBL" id="JAPWDO010000001">
    <property type="protein sequence ID" value="KAJ5487980.1"/>
    <property type="molecule type" value="Genomic_DNA"/>
</dbReference>